<keyword evidence="3" id="KW-1185">Reference proteome</keyword>
<organism evidence="2 3">
    <name type="scientific">Discostella pseudostelligera</name>
    <dbReference type="NCBI Taxonomy" id="259834"/>
    <lineage>
        <taxon>Eukaryota</taxon>
        <taxon>Sar</taxon>
        <taxon>Stramenopiles</taxon>
        <taxon>Ochrophyta</taxon>
        <taxon>Bacillariophyta</taxon>
        <taxon>Coscinodiscophyceae</taxon>
        <taxon>Thalassiosirophycidae</taxon>
        <taxon>Stephanodiscales</taxon>
        <taxon>Stephanodiscaceae</taxon>
        <taxon>Discostella</taxon>
    </lineage>
</organism>
<proteinExistence type="predicted"/>
<gene>
    <name evidence="2" type="ORF">ACHAWU_002637</name>
</gene>
<comment type="caution">
    <text evidence="2">The sequence shown here is derived from an EMBL/GenBank/DDBJ whole genome shotgun (WGS) entry which is preliminary data.</text>
</comment>
<evidence type="ECO:0000313" key="2">
    <source>
        <dbReference type="EMBL" id="KAL3756058.1"/>
    </source>
</evidence>
<sequence length="784" mass="87998">MIGGGINKFSALHRRCLHSRELSRLAAGQTHHAAYPSSSTLSAAHRLRPRGHARDQVDRFIPITFPCDNGINISHSYSQLLYGFGDVQWRRNFSSSTEVDGDASILNQKIISLADSGDIAKAEEILNQLQGDAVSNHRGDLLPDIESYTALMDAYIEEQRRLISTIESETDEIISDANESNELGTVTIMELAEKAQNLLIQMEELSGVSDHFSSMRLSGGNAASSVRNQSLQPTSYHYNAVISAFANAATAAHNTHYDSHLIKQSPYMANRWLMRMEAIAGTIPLGSSMGVTPTEDSYFHVMQAYASSVESRRAPIHVQSIFDKLLQNTYNVRPTVREYRLVLRTWCNSVGHKDAAYKTMGVWMRMQRLFKGGNEEMEPTLEDGKMVLEAWTRSKNNNAARRALTVLSTMESSHAAKTTNVQPDLDCYRYVLTTMSRSRLPDIGSNIPKLFKSMDDSHIFPDTSCFDYAIETLKNCARQSKTKGDADMYAKATENMLQRMEKERDRTSALIVKPSAVTYTNVIQALVVLRNERAATRADELLKKMVNEYEAGDESMRPTRDSYVGTIHAHGNSGSESKYLRANEVMQRMITDYSEGNESACPDVHSFHSVIRACNSVSNTTASIDKKREALMLAISTVHGMKKSDQPPNPTSYRLLLQCCISLLPVGPEREKVLRSIFRSCCKDGLVNQRVLSEFQKAVSVDTYHKDVEGHAQSYNDIKSLPEAWTRSLGYRVRTHEVQDDGVRKRNPIISVSGQVIASTAYNDHRMRRRWSKKNQKFLQGGRM</sequence>
<evidence type="ECO:0000256" key="1">
    <source>
        <dbReference type="ARBA" id="ARBA00022737"/>
    </source>
</evidence>
<dbReference type="PANTHER" id="PTHR47942:SF63">
    <property type="entry name" value="PENTATRICOPEPTIDE REPEAT-CONTAINING PROTEIN"/>
    <property type="match status" value="1"/>
</dbReference>
<evidence type="ECO:0000313" key="3">
    <source>
        <dbReference type="Proteomes" id="UP001530293"/>
    </source>
</evidence>
<name>A0ABD3LX67_9STRA</name>
<accession>A0ABD3LX67</accession>
<dbReference type="PANTHER" id="PTHR47942">
    <property type="entry name" value="TETRATRICOPEPTIDE REPEAT (TPR)-LIKE SUPERFAMILY PROTEIN-RELATED"/>
    <property type="match status" value="1"/>
</dbReference>
<protein>
    <submittedName>
        <fullName evidence="2">Uncharacterized protein</fullName>
    </submittedName>
</protein>
<reference evidence="2 3" key="1">
    <citation type="submission" date="2024-10" db="EMBL/GenBank/DDBJ databases">
        <title>Updated reference genomes for cyclostephanoid diatoms.</title>
        <authorList>
            <person name="Roberts W.R."/>
            <person name="Alverson A.J."/>
        </authorList>
    </citation>
    <scope>NUCLEOTIDE SEQUENCE [LARGE SCALE GENOMIC DNA]</scope>
    <source>
        <strain evidence="2 3">AJA232-27</strain>
    </source>
</reference>
<dbReference type="AlphaFoldDB" id="A0ABD3LX67"/>
<dbReference type="Gene3D" id="1.25.40.10">
    <property type="entry name" value="Tetratricopeptide repeat domain"/>
    <property type="match status" value="2"/>
</dbReference>
<dbReference type="InterPro" id="IPR051222">
    <property type="entry name" value="PPR/CCM1_RNA-binding"/>
</dbReference>
<dbReference type="Proteomes" id="UP001530293">
    <property type="component" value="Unassembled WGS sequence"/>
</dbReference>
<dbReference type="InterPro" id="IPR011990">
    <property type="entry name" value="TPR-like_helical_dom_sf"/>
</dbReference>
<dbReference type="EMBL" id="JALLBG020000315">
    <property type="protein sequence ID" value="KAL3756058.1"/>
    <property type="molecule type" value="Genomic_DNA"/>
</dbReference>
<keyword evidence="1" id="KW-0677">Repeat</keyword>